<dbReference type="EMBL" id="MWWZ01000004">
    <property type="protein sequence ID" value="OZG69080.1"/>
    <property type="molecule type" value="Genomic_DNA"/>
</dbReference>
<dbReference type="KEGG" id="beu:BE0216_02180"/>
<name>A0A261GCD6_9BIFI</name>
<dbReference type="RefSeq" id="WP_094636130.1">
    <property type="nucleotide sequence ID" value="NZ_CP062938.1"/>
</dbReference>
<feature type="transmembrane region" description="Helical" evidence="1">
    <location>
        <begin position="99"/>
        <end position="125"/>
    </location>
</feature>
<proteinExistence type="predicted"/>
<dbReference type="Proteomes" id="UP000216057">
    <property type="component" value="Unassembled WGS sequence"/>
</dbReference>
<feature type="transmembrane region" description="Helical" evidence="1">
    <location>
        <begin position="57"/>
        <end position="78"/>
    </location>
</feature>
<dbReference type="AlphaFoldDB" id="A0A261GCD6"/>
<feature type="transmembrane region" description="Helical" evidence="1">
    <location>
        <begin position="204"/>
        <end position="223"/>
    </location>
</feature>
<feature type="transmembrane region" description="Helical" evidence="1">
    <location>
        <begin position="173"/>
        <end position="192"/>
    </location>
</feature>
<evidence type="ECO:0000313" key="3">
    <source>
        <dbReference type="EMBL" id="QOL31396.1"/>
    </source>
</evidence>
<gene>
    <name evidence="3" type="ORF">BE0216_02180</name>
    <name evidence="2" type="ORF">BEUL_0486</name>
</gene>
<keyword evidence="1" id="KW-0472">Membrane</keyword>
<dbReference type="OrthoDB" id="9893387at2"/>
<evidence type="ECO:0000313" key="4">
    <source>
        <dbReference type="Proteomes" id="UP000216057"/>
    </source>
</evidence>
<evidence type="ECO:0000313" key="5">
    <source>
        <dbReference type="Proteomes" id="UP000593943"/>
    </source>
</evidence>
<reference evidence="3 5" key="2">
    <citation type="submission" date="2020-10" db="EMBL/GenBank/DDBJ databases">
        <title>Genome sequencing of Bifidobacterium eulemuris_DSMZ_100216.</title>
        <authorList>
            <person name="Kim J."/>
        </authorList>
    </citation>
    <scope>NUCLEOTIDE SEQUENCE [LARGE SCALE GENOMIC DNA]</scope>
    <source>
        <strain evidence="3 5">DSM 100216</strain>
    </source>
</reference>
<reference evidence="2 4" key="1">
    <citation type="journal article" date="2017" name="BMC Genomics">
        <title>Comparative genomic and phylogenomic analyses of the Bifidobacteriaceae family.</title>
        <authorList>
            <person name="Lugli G.A."/>
            <person name="Milani C."/>
            <person name="Turroni F."/>
            <person name="Duranti S."/>
            <person name="Mancabelli L."/>
            <person name="Mangifesta M."/>
            <person name="Ferrario C."/>
            <person name="Modesto M."/>
            <person name="Mattarelli P."/>
            <person name="Jiri K."/>
            <person name="van Sinderen D."/>
            <person name="Ventura M."/>
        </authorList>
    </citation>
    <scope>NUCLEOTIDE SEQUENCE [LARGE SCALE GENOMIC DNA]</scope>
    <source>
        <strain evidence="2 4">DSM 100216</strain>
    </source>
</reference>
<evidence type="ECO:0000256" key="1">
    <source>
        <dbReference type="SAM" id="Phobius"/>
    </source>
</evidence>
<keyword evidence="1" id="KW-1133">Transmembrane helix</keyword>
<feature type="transmembrane region" description="Helical" evidence="1">
    <location>
        <begin position="12"/>
        <end position="31"/>
    </location>
</feature>
<keyword evidence="1" id="KW-0812">Transmembrane</keyword>
<keyword evidence="5" id="KW-1185">Reference proteome</keyword>
<accession>A0A261GCD6</accession>
<evidence type="ECO:0008006" key="6">
    <source>
        <dbReference type="Google" id="ProtNLM"/>
    </source>
</evidence>
<sequence>MPHHTLAIRGRTVYRTLLGILYCALMARFVLSPDPAVFVGAPHIAEYAGVTGMEDNLGFIVFMLFGTLLSLGQPAEYLMRPNPFVFIRRGRSWGRLAKCLTTTGGYCVVFAGAQLVITVMLFAMLPAEAFPYHARGFSSAALAAGAIWAALMLLILLLNDIFATLVGHREQGWLWILAIVALCAILPAIQHALMDANPLAIPNWVLLFPLVIAALVIAIAIAYQHTELLTSHL</sequence>
<evidence type="ECO:0000313" key="2">
    <source>
        <dbReference type="EMBL" id="OZG69080.1"/>
    </source>
</evidence>
<organism evidence="2 4">
    <name type="scientific">Bifidobacterium eulemuris</name>
    <dbReference type="NCBI Taxonomy" id="1765219"/>
    <lineage>
        <taxon>Bacteria</taxon>
        <taxon>Bacillati</taxon>
        <taxon>Actinomycetota</taxon>
        <taxon>Actinomycetes</taxon>
        <taxon>Bifidobacteriales</taxon>
        <taxon>Bifidobacteriaceae</taxon>
        <taxon>Bifidobacterium</taxon>
    </lineage>
</organism>
<feature type="transmembrane region" description="Helical" evidence="1">
    <location>
        <begin position="137"/>
        <end position="161"/>
    </location>
</feature>
<dbReference type="Proteomes" id="UP000593943">
    <property type="component" value="Chromosome"/>
</dbReference>
<protein>
    <recommendedName>
        <fullName evidence="6">ABC-2 family transporter protein</fullName>
    </recommendedName>
</protein>
<dbReference type="EMBL" id="CP062938">
    <property type="protein sequence ID" value="QOL31396.1"/>
    <property type="molecule type" value="Genomic_DNA"/>
</dbReference>